<accession>A0ABS7KTP9</accession>
<keyword evidence="1" id="KW-0472">Membrane</keyword>
<dbReference type="InterPro" id="IPR031616">
    <property type="entry name" value="BsrE-like"/>
</dbReference>
<evidence type="ECO:0000313" key="3">
    <source>
        <dbReference type="Proteomes" id="UP001299068"/>
    </source>
</evidence>
<reference evidence="2 3" key="1">
    <citation type="journal article" date="2021" name="Cell Host Microbe">
        <title>in vivo commensal control of Clostridioides difficile virulence.</title>
        <authorList>
            <person name="Girinathan B.P."/>
            <person name="Dibenedetto N."/>
            <person name="Worley J.N."/>
            <person name="Peltier J."/>
            <person name="Arrieta-Ortiz M.L."/>
            <person name="Rupa Christinal Immanuel S."/>
            <person name="Lavin R."/>
            <person name="Delaney M.L."/>
            <person name="Cummins C."/>
            <person name="Hoffmann M."/>
            <person name="Luo Y."/>
            <person name="Gonzalez-Escalona N."/>
            <person name="Allard M."/>
            <person name="Onderdonk A.B."/>
            <person name="Gerber G.K."/>
            <person name="Sonenshein A.L."/>
            <person name="Baliga N."/>
            <person name="Dupuy B."/>
            <person name="Bry L."/>
        </authorList>
    </citation>
    <scope>NUCLEOTIDE SEQUENCE [LARGE SCALE GENOMIC DNA]</scope>
    <source>
        <strain evidence="2 3">DSM 599</strain>
    </source>
</reference>
<keyword evidence="1" id="KW-1133">Transmembrane helix</keyword>
<evidence type="ECO:0000313" key="2">
    <source>
        <dbReference type="EMBL" id="MBY0754195.1"/>
    </source>
</evidence>
<dbReference type="EMBL" id="JAIKTU010000002">
    <property type="protein sequence ID" value="MBY0754195.1"/>
    <property type="molecule type" value="Genomic_DNA"/>
</dbReference>
<proteinExistence type="predicted"/>
<dbReference type="Pfam" id="PF16935">
    <property type="entry name" value="Hol_Tox"/>
    <property type="match status" value="1"/>
</dbReference>
<feature type="transmembrane region" description="Helical" evidence="1">
    <location>
        <begin position="6"/>
        <end position="27"/>
    </location>
</feature>
<protein>
    <submittedName>
        <fullName evidence="2">Holin-like toxin</fullName>
    </submittedName>
</protein>
<dbReference type="RefSeq" id="WP_221858685.1">
    <property type="nucleotide sequence ID" value="NZ_JAFBDA010000027.1"/>
</dbReference>
<keyword evidence="3" id="KW-1185">Reference proteome</keyword>
<dbReference type="Proteomes" id="UP001299068">
    <property type="component" value="Unassembled WGS sequence"/>
</dbReference>
<sequence>MSIGKLRLLFNDGMFLLALLTFIVIFIKNNKKIVALDRN</sequence>
<organism evidence="2 3">
    <name type="scientific">Clostridium sardiniense</name>
    <name type="common">Clostridium absonum</name>
    <dbReference type="NCBI Taxonomy" id="29369"/>
    <lineage>
        <taxon>Bacteria</taxon>
        <taxon>Bacillati</taxon>
        <taxon>Bacillota</taxon>
        <taxon>Clostridia</taxon>
        <taxon>Eubacteriales</taxon>
        <taxon>Clostridiaceae</taxon>
        <taxon>Clostridium</taxon>
    </lineage>
</organism>
<gene>
    <name evidence="2" type="ORF">K5V21_01880</name>
</gene>
<name>A0ABS7KTP9_CLOSR</name>
<keyword evidence="1" id="KW-0812">Transmembrane</keyword>
<comment type="caution">
    <text evidence="2">The sequence shown here is derived from an EMBL/GenBank/DDBJ whole genome shotgun (WGS) entry which is preliminary data.</text>
</comment>
<evidence type="ECO:0000256" key="1">
    <source>
        <dbReference type="SAM" id="Phobius"/>
    </source>
</evidence>